<feature type="non-terminal residue" evidence="1">
    <location>
        <position position="102"/>
    </location>
</feature>
<keyword evidence="2" id="KW-1185">Reference proteome</keyword>
<comment type="caution">
    <text evidence="1">The sequence shown here is derived from an EMBL/GenBank/DDBJ whole genome shotgun (WGS) entry which is preliminary data.</text>
</comment>
<dbReference type="EMBL" id="CATNWA010000037">
    <property type="protein sequence ID" value="CAI9532078.1"/>
    <property type="molecule type" value="Genomic_DNA"/>
</dbReference>
<accession>A0ABN9A8P5</accession>
<gene>
    <name evidence="1" type="ORF">SPARVUS_LOCUS102226</name>
</gene>
<name>A0ABN9A8P5_9NEOB</name>
<evidence type="ECO:0000313" key="2">
    <source>
        <dbReference type="Proteomes" id="UP001162483"/>
    </source>
</evidence>
<dbReference type="Proteomes" id="UP001162483">
    <property type="component" value="Unassembled WGS sequence"/>
</dbReference>
<sequence>MKVDASYVPSTYLAEIARFLQSVAEVDLLLNSSCFNKKDCEDLTKQDECLKNSKEILGRLSGQYAIIESKKNPVLQSASPKESEKVNEKLAELSFNWDNVNK</sequence>
<evidence type="ECO:0000313" key="1">
    <source>
        <dbReference type="EMBL" id="CAI9532078.1"/>
    </source>
</evidence>
<reference evidence="1" key="1">
    <citation type="submission" date="2023-05" db="EMBL/GenBank/DDBJ databases">
        <authorList>
            <person name="Stuckert A."/>
        </authorList>
    </citation>
    <scope>NUCLEOTIDE SEQUENCE</scope>
</reference>
<proteinExistence type="predicted"/>
<dbReference type="SUPFAM" id="SSF46966">
    <property type="entry name" value="Spectrin repeat"/>
    <property type="match status" value="1"/>
</dbReference>
<organism evidence="1 2">
    <name type="scientific">Staurois parvus</name>
    <dbReference type="NCBI Taxonomy" id="386267"/>
    <lineage>
        <taxon>Eukaryota</taxon>
        <taxon>Metazoa</taxon>
        <taxon>Chordata</taxon>
        <taxon>Craniata</taxon>
        <taxon>Vertebrata</taxon>
        <taxon>Euteleostomi</taxon>
        <taxon>Amphibia</taxon>
        <taxon>Batrachia</taxon>
        <taxon>Anura</taxon>
        <taxon>Neobatrachia</taxon>
        <taxon>Ranoidea</taxon>
        <taxon>Ranidae</taxon>
        <taxon>Staurois</taxon>
    </lineage>
</organism>
<protein>
    <submittedName>
        <fullName evidence="1">Uncharacterized protein</fullName>
    </submittedName>
</protein>